<accession>A0A448NV21</accession>
<evidence type="ECO:0000313" key="3">
    <source>
        <dbReference type="Proteomes" id="UP000028349"/>
    </source>
</evidence>
<organism evidence="2 4">
    <name type="scientific">Kaistella antarctica</name>
    <dbReference type="NCBI Taxonomy" id="266748"/>
    <lineage>
        <taxon>Bacteria</taxon>
        <taxon>Pseudomonadati</taxon>
        <taxon>Bacteroidota</taxon>
        <taxon>Flavobacteriia</taxon>
        <taxon>Flavobacteriales</taxon>
        <taxon>Weeksellaceae</taxon>
        <taxon>Chryseobacterium group</taxon>
        <taxon>Kaistella</taxon>
    </lineage>
</organism>
<name>A0A448NV21_9FLAO</name>
<evidence type="ECO:0000313" key="4">
    <source>
        <dbReference type="Proteomes" id="UP000270036"/>
    </source>
</evidence>
<keyword evidence="3" id="KW-1185">Reference proteome</keyword>
<evidence type="ECO:0000313" key="1">
    <source>
        <dbReference type="EMBL" id="KEY20325.1"/>
    </source>
</evidence>
<dbReference type="EMBL" id="LR134441">
    <property type="protein sequence ID" value="VEI01550.1"/>
    <property type="molecule type" value="Genomic_DNA"/>
</dbReference>
<protein>
    <recommendedName>
        <fullName evidence="5">Transglutaminase-like domain-containing protein</fullName>
    </recommendedName>
</protein>
<dbReference type="RefSeq" id="WP_034717235.1">
    <property type="nucleotide sequence ID" value="NZ_FOIX01000002.1"/>
</dbReference>
<evidence type="ECO:0008006" key="5">
    <source>
        <dbReference type="Google" id="ProtNLM"/>
    </source>
</evidence>
<reference evidence="2 4" key="2">
    <citation type="submission" date="2018-12" db="EMBL/GenBank/DDBJ databases">
        <authorList>
            <consortium name="Pathogen Informatics"/>
        </authorList>
    </citation>
    <scope>NUCLEOTIDE SEQUENCE [LARGE SCALE GENOMIC DNA]</scope>
    <source>
        <strain evidence="2 4">NCTC13489</strain>
    </source>
</reference>
<dbReference type="KEGG" id="cant:NCTC13489_02820"/>
<dbReference type="Proteomes" id="UP000028349">
    <property type="component" value="Unassembled WGS sequence"/>
</dbReference>
<dbReference type="OrthoDB" id="1454698at2"/>
<reference evidence="1 3" key="1">
    <citation type="submission" date="2014-07" db="EMBL/GenBank/DDBJ databases">
        <authorList>
            <person name="Pisani N.G."/>
            <person name="Newman J.D."/>
        </authorList>
    </citation>
    <scope>NUCLEOTIDE SEQUENCE [LARGE SCALE GENOMIC DNA]</scope>
    <source>
        <strain evidence="1 3">LMG 24720</strain>
    </source>
</reference>
<proteinExistence type="predicted"/>
<dbReference type="AlphaFoldDB" id="A0A448NV21"/>
<evidence type="ECO:0000313" key="2">
    <source>
        <dbReference type="EMBL" id="VEI01550.1"/>
    </source>
</evidence>
<dbReference type="Proteomes" id="UP000270036">
    <property type="component" value="Chromosome"/>
</dbReference>
<sequence>MKTEEKLSEIGKLYQEIIEHRVRPLPHGICYHAAASLNEYFSKLLLVSSVVVGDLALLNTSDKYVVYGTKMNFKKQINVGDYHAWCEVEIDGVKYLIDPSIKYNRIFLREEHKFKTSKKILDIVVTSDRETFHCKYRQNDQNIPYYKFFLNQIEDDNSSINSISDELLRIRPIF</sequence>
<dbReference type="EMBL" id="JPEP01000001">
    <property type="protein sequence ID" value="KEY20325.1"/>
    <property type="molecule type" value="Genomic_DNA"/>
</dbReference>
<gene>
    <name evidence="1" type="ORF">HY04_03740</name>
    <name evidence="2" type="ORF">NCTC13489_02820</name>
</gene>